<evidence type="ECO:0000313" key="2">
    <source>
        <dbReference type="EMBL" id="TWL30645.1"/>
    </source>
</evidence>
<protein>
    <recommendedName>
        <fullName evidence="4">DUF4944 domain-containing protein</fullName>
    </recommendedName>
</protein>
<accession>A0A8B5YFA1</accession>
<reference evidence="2 3" key="1">
    <citation type="submission" date="2019-06" db="EMBL/GenBank/DDBJ databases">
        <title>Genome sequence analysis of &gt;100 Bacillus licheniformis strains suggests intrinsic resistance to this species.</title>
        <authorList>
            <person name="Wels M."/>
            <person name="Siezen R.J."/>
            <person name="Johansen E."/>
            <person name="Stuer-Lauridsen B."/>
            <person name="Bjerre K."/>
            <person name="Nielsen B.K.K."/>
        </authorList>
    </citation>
    <scope>NUCLEOTIDE SEQUENCE [LARGE SCALE GENOMIC DNA]</scope>
    <source>
        <strain evidence="2 3">BAC-16736</strain>
    </source>
</reference>
<organism evidence="2 3">
    <name type="scientific">Bacillus licheniformis</name>
    <dbReference type="NCBI Taxonomy" id="1402"/>
    <lineage>
        <taxon>Bacteria</taxon>
        <taxon>Bacillati</taxon>
        <taxon>Bacillota</taxon>
        <taxon>Bacilli</taxon>
        <taxon>Bacillales</taxon>
        <taxon>Bacillaceae</taxon>
        <taxon>Bacillus</taxon>
    </lineage>
</organism>
<dbReference type="AlphaFoldDB" id="A0A8B5YFA1"/>
<dbReference type="EMBL" id="NILC01000014">
    <property type="protein sequence ID" value="TWL30645.1"/>
    <property type="molecule type" value="Genomic_DNA"/>
</dbReference>
<sequence>MKKKWIASIAFTMMLGIGITIYCLFFEHSKLSELTSDGEWELSYTKERGDQYWNGYVSKKTSEDAELKRVVFFVNGRETVDYEKDEQEEGGTHSDIVNVVWLGDAPEKSEQFEAVVERNQNGGYHKERIKLTEKNGL</sequence>
<gene>
    <name evidence="2" type="ORF">CHCC16736_1679</name>
</gene>
<name>A0A8B5YFA1_BACLI</name>
<evidence type="ECO:0008006" key="4">
    <source>
        <dbReference type="Google" id="ProtNLM"/>
    </source>
</evidence>
<dbReference type="Proteomes" id="UP000435910">
    <property type="component" value="Unassembled WGS sequence"/>
</dbReference>
<evidence type="ECO:0000313" key="3">
    <source>
        <dbReference type="Proteomes" id="UP000435910"/>
    </source>
</evidence>
<proteinExistence type="predicted"/>
<feature type="transmembrane region" description="Helical" evidence="1">
    <location>
        <begin position="6"/>
        <end position="26"/>
    </location>
</feature>
<keyword evidence="1" id="KW-1133">Transmembrane helix</keyword>
<comment type="caution">
    <text evidence="2">The sequence shown here is derived from an EMBL/GenBank/DDBJ whole genome shotgun (WGS) entry which is preliminary data.</text>
</comment>
<evidence type="ECO:0000256" key="1">
    <source>
        <dbReference type="SAM" id="Phobius"/>
    </source>
</evidence>
<keyword evidence="1" id="KW-0472">Membrane</keyword>
<dbReference type="RefSeq" id="WP_061565898.1">
    <property type="nucleotide sequence ID" value="NZ_CAMFKN010000006.1"/>
</dbReference>
<keyword evidence="1" id="KW-0812">Transmembrane</keyword>